<dbReference type="PROSITE" id="PS50926">
    <property type="entry name" value="TRAM"/>
    <property type="match status" value="1"/>
</dbReference>
<evidence type="ECO:0000256" key="2">
    <source>
        <dbReference type="ARBA" id="ARBA00022679"/>
    </source>
</evidence>
<feature type="binding site" evidence="4">
    <location>
        <position position="330"/>
    </location>
    <ligand>
        <name>S-adenosyl-L-methionine</name>
        <dbReference type="ChEBI" id="CHEBI:59789"/>
    </ligand>
</feature>
<dbReference type="InterPro" id="IPR030391">
    <property type="entry name" value="MeTrfase_TrmA_CS"/>
</dbReference>
<dbReference type="NCBIfam" id="TIGR00479">
    <property type="entry name" value="rumA"/>
    <property type="match status" value="1"/>
</dbReference>
<name>A0A0S2I3N4_9BACT</name>
<dbReference type="SUPFAM" id="SSF53335">
    <property type="entry name" value="S-adenosyl-L-methionine-dependent methyltransferases"/>
    <property type="match status" value="1"/>
</dbReference>
<dbReference type="EC" id="2.1.1.189" evidence="7"/>
<dbReference type="SUPFAM" id="SSF50249">
    <property type="entry name" value="Nucleic acid-binding proteins"/>
    <property type="match status" value="1"/>
</dbReference>
<dbReference type="GO" id="GO:0070041">
    <property type="term" value="F:rRNA (uridine-C5-)-methyltransferase activity"/>
    <property type="evidence" value="ECO:0007669"/>
    <property type="project" value="TreeGrafter"/>
</dbReference>
<keyword evidence="1 4" id="KW-0489">Methyltransferase</keyword>
<reference evidence="7 8" key="1">
    <citation type="submission" date="2015-11" db="EMBL/GenBank/DDBJ databases">
        <title>Description and complete genome sequence of a novel strain predominating in hypersaline microbial mats and representing a new family of the Bacteriodetes phylum.</title>
        <authorList>
            <person name="Spring S."/>
            <person name="Bunk B."/>
            <person name="Sproer C."/>
            <person name="Klenk H.-P."/>
        </authorList>
    </citation>
    <scope>NUCLEOTIDE SEQUENCE [LARGE SCALE GENOMIC DNA]</scope>
    <source>
        <strain evidence="7 8">L21-Spi-D4</strain>
    </source>
</reference>
<dbReference type="GO" id="GO:0070475">
    <property type="term" value="P:rRNA base methylation"/>
    <property type="evidence" value="ECO:0007669"/>
    <property type="project" value="TreeGrafter"/>
</dbReference>
<dbReference type="InterPro" id="IPR029063">
    <property type="entry name" value="SAM-dependent_MTases_sf"/>
</dbReference>
<gene>
    <name evidence="7" type="primary">rlmCD</name>
    <name evidence="7" type="ORF">L21SP5_03316</name>
</gene>
<dbReference type="Pfam" id="PF01938">
    <property type="entry name" value="TRAM"/>
    <property type="match status" value="1"/>
</dbReference>
<dbReference type="InterPro" id="IPR002792">
    <property type="entry name" value="TRAM_dom"/>
</dbReference>
<dbReference type="Proteomes" id="UP000064893">
    <property type="component" value="Chromosome"/>
</dbReference>
<comment type="similarity">
    <text evidence="4">Belongs to the class I-like SAM-binding methyltransferase superfamily. RNA M5U methyltransferase family.</text>
</comment>
<dbReference type="PATRIC" id="fig|1307839.3.peg.3485"/>
<dbReference type="InterPro" id="IPR012340">
    <property type="entry name" value="NA-bd_OB-fold"/>
</dbReference>
<dbReference type="Pfam" id="PF05958">
    <property type="entry name" value="tRNA_U5-meth_tr"/>
    <property type="match status" value="1"/>
</dbReference>
<dbReference type="PANTHER" id="PTHR11061">
    <property type="entry name" value="RNA M5U METHYLTRANSFERASE"/>
    <property type="match status" value="1"/>
</dbReference>
<keyword evidence="3 4" id="KW-0949">S-adenosyl-L-methionine</keyword>
<feature type="active site" evidence="5">
    <location>
        <position position="427"/>
    </location>
</feature>
<accession>A0A0S2I3N4</accession>
<evidence type="ECO:0000256" key="4">
    <source>
        <dbReference type="PROSITE-ProRule" id="PRU01024"/>
    </source>
</evidence>
<dbReference type="Gene3D" id="3.40.50.150">
    <property type="entry name" value="Vaccinia Virus protein VP39"/>
    <property type="match status" value="1"/>
</dbReference>
<dbReference type="PROSITE" id="PS51687">
    <property type="entry name" value="SAM_MT_RNA_M5U"/>
    <property type="match status" value="1"/>
</dbReference>
<dbReference type="AlphaFoldDB" id="A0A0S2I3N4"/>
<feature type="binding site" evidence="4">
    <location>
        <position position="351"/>
    </location>
    <ligand>
        <name>S-adenosyl-L-methionine</name>
        <dbReference type="ChEBI" id="CHEBI:59789"/>
    </ligand>
</feature>
<feature type="binding site" evidence="4">
    <location>
        <position position="400"/>
    </location>
    <ligand>
        <name>S-adenosyl-L-methionine</name>
        <dbReference type="ChEBI" id="CHEBI:59789"/>
    </ligand>
</feature>
<evidence type="ECO:0000313" key="7">
    <source>
        <dbReference type="EMBL" id="ALO16929.1"/>
    </source>
</evidence>
<dbReference type="FunFam" id="3.40.50.150:FF:000009">
    <property type="entry name" value="23S rRNA (Uracil(1939)-C(5))-methyltransferase RlmD"/>
    <property type="match status" value="1"/>
</dbReference>
<evidence type="ECO:0000259" key="6">
    <source>
        <dbReference type="PROSITE" id="PS50926"/>
    </source>
</evidence>
<sequence length="470" mass="54213">MARRNKKKPLLEQVEITDIGSEGKALARVENKVVFVPYTAPGDIVDIQVTRKRKNFLEGFVTKYHKYSEDRIDAFCEHFGTCGGCKWQHLPYEIQLKAKQQQVADNLERIAKIPLPEISPIMGSAKTRYYRNKLEFTFSNRRWLTKEEIEEDKTHEDLYALGFHVPKLFDKVLDINTCYLQNDFSNKIRNEVRDFALKNNYTFFDIRNHHGLLRNLIIRNTASGQWMVIVVFYEDDQDKREKLLEHLKNTFPEITSLNYIINSKANDSIADQQVVNYAGTDHLLEEMEGLQFKIGPKSFYQTNSDQAYELYKVARNFAGLTGDETVYDLYTGTGTIANFLASKAKNVIGIEYIEEAVEDARFNSELNKIGNTSFYAGDMRDLLNREFFETHGKPEIIITDPPRAGMHQDVVNAILESDSEKIVYISCNPATQARDLALLNAKYEVKKIQPVDMFPHTHHIENVALLEKNI</sequence>
<dbReference type="PROSITE" id="PS01231">
    <property type="entry name" value="TRMA_2"/>
    <property type="match status" value="1"/>
</dbReference>
<feature type="domain" description="TRAM" evidence="6">
    <location>
        <begin position="3"/>
        <end position="63"/>
    </location>
</feature>
<dbReference type="Gene3D" id="2.40.50.140">
    <property type="entry name" value="Nucleic acid-binding proteins"/>
    <property type="match status" value="1"/>
</dbReference>
<dbReference type="KEGG" id="blq:L21SP5_03316"/>
<protein>
    <submittedName>
        <fullName evidence="7">23S rRNA (Uracil-C(5))-methyltransferase RlmCD</fullName>
        <ecNumber evidence="7">2.1.1.189</ecNumber>
    </submittedName>
</protein>
<dbReference type="OrthoDB" id="9804590at2"/>
<evidence type="ECO:0000256" key="1">
    <source>
        <dbReference type="ARBA" id="ARBA00022603"/>
    </source>
</evidence>
<evidence type="ECO:0000256" key="3">
    <source>
        <dbReference type="ARBA" id="ARBA00022691"/>
    </source>
</evidence>
<dbReference type="CDD" id="cd02440">
    <property type="entry name" value="AdoMet_MTases"/>
    <property type="match status" value="1"/>
</dbReference>
<dbReference type="EMBL" id="CP013118">
    <property type="protein sequence ID" value="ALO16929.1"/>
    <property type="molecule type" value="Genomic_DNA"/>
</dbReference>
<evidence type="ECO:0000313" key="8">
    <source>
        <dbReference type="Proteomes" id="UP000064893"/>
    </source>
</evidence>
<evidence type="ECO:0000256" key="5">
    <source>
        <dbReference type="PROSITE-ProRule" id="PRU10015"/>
    </source>
</evidence>
<feature type="binding site" evidence="4">
    <location>
        <position position="301"/>
    </location>
    <ligand>
        <name>S-adenosyl-L-methionine</name>
        <dbReference type="ChEBI" id="CHEBI:59789"/>
    </ligand>
</feature>
<keyword evidence="2 4" id="KW-0808">Transferase</keyword>
<dbReference type="InterPro" id="IPR030390">
    <property type="entry name" value="MeTrfase_TrmA_AS"/>
</dbReference>
<dbReference type="STRING" id="1307839.L21SP5_03316"/>
<dbReference type="Gene3D" id="2.40.50.1070">
    <property type="match status" value="1"/>
</dbReference>
<dbReference type="InterPro" id="IPR010280">
    <property type="entry name" value="U5_MeTrfase_fam"/>
</dbReference>
<dbReference type="PROSITE" id="PS01230">
    <property type="entry name" value="TRMA_1"/>
    <property type="match status" value="1"/>
</dbReference>
<proteinExistence type="inferred from homology"/>
<dbReference type="PANTHER" id="PTHR11061:SF30">
    <property type="entry name" value="TRNA (URACIL(54)-C(5))-METHYLTRANSFERASE"/>
    <property type="match status" value="1"/>
</dbReference>
<dbReference type="RefSeq" id="WP_057954271.1">
    <property type="nucleotide sequence ID" value="NZ_CP013118.1"/>
</dbReference>
<feature type="active site" description="Nucleophile" evidence="4">
    <location>
        <position position="427"/>
    </location>
</feature>
<keyword evidence="8" id="KW-1185">Reference proteome</keyword>
<organism evidence="7 8">
    <name type="scientific">Salinivirga cyanobacteriivorans</name>
    <dbReference type="NCBI Taxonomy" id="1307839"/>
    <lineage>
        <taxon>Bacteria</taxon>
        <taxon>Pseudomonadati</taxon>
        <taxon>Bacteroidota</taxon>
        <taxon>Bacteroidia</taxon>
        <taxon>Bacteroidales</taxon>
        <taxon>Salinivirgaceae</taxon>
        <taxon>Salinivirga</taxon>
    </lineage>
</organism>